<keyword evidence="2 4" id="KW-0378">Hydrolase</keyword>
<organism evidence="6 7">
    <name type="scientific">Cronartium quercuum f. sp. fusiforme G11</name>
    <dbReference type="NCBI Taxonomy" id="708437"/>
    <lineage>
        <taxon>Eukaryota</taxon>
        <taxon>Fungi</taxon>
        <taxon>Dikarya</taxon>
        <taxon>Basidiomycota</taxon>
        <taxon>Pucciniomycotina</taxon>
        <taxon>Pucciniomycetes</taxon>
        <taxon>Pucciniales</taxon>
        <taxon>Coleosporiaceae</taxon>
        <taxon>Cronartium</taxon>
    </lineage>
</organism>
<feature type="active site" description="Proton donor" evidence="4">
    <location>
        <position position="164"/>
    </location>
</feature>
<evidence type="ECO:0000256" key="1">
    <source>
        <dbReference type="ARBA" id="ARBA00007754"/>
    </source>
</evidence>
<reference evidence="6" key="1">
    <citation type="submission" date="2013-11" db="EMBL/GenBank/DDBJ databases">
        <title>Genome sequence of the fusiform rust pathogen reveals effectors for host alternation and coevolution with pine.</title>
        <authorList>
            <consortium name="DOE Joint Genome Institute"/>
            <person name="Smith K."/>
            <person name="Pendleton A."/>
            <person name="Kubisiak T."/>
            <person name="Anderson C."/>
            <person name="Salamov A."/>
            <person name="Aerts A."/>
            <person name="Riley R."/>
            <person name="Clum A."/>
            <person name="Lindquist E."/>
            <person name="Ence D."/>
            <person name="Campbell M."/>
            <person name="Kronenberg Z."/>
            <person name="Feau N."/>
            <person name="Dhillon B."/>
            <person name="Hamelin R."/>
            <person name="Burleigh J."/>
            <person name="Smith J."/>
            <person name="Yandell M."/>
            <person name="Nelson C."/>
            <person name="Grigoriev I."/>
            <person name="Davis J."/>
        </authorList>
    </citation>
    <scope>NUCLEOTIDE SEQUENCE</scope>
    <source>
        <strain evidence="6">G11</strain>
    </source>
</reference>
<dbReference type="PANTHER" id="PTHR40079">
    <property type="entry name" value="MANNAN ENDO-1,4-BETA-MANNOSIDASE E-RELATED"/>
    <property type="match status" value="1"/>
</dbReference>
<dbReference type="OrthoDB" id="428177at2759"/>
<dbReference type="PRINTS" id="PR00739">
    <property type="entry name" value="GLHYDRLASE26"/>
</dbReference>
<sequence length="330" mass="37548">MVKSRPNIKLSLSVIIFCSIIFTFAHPTSNKSQSIKQKKRTFEGNLLGLSPMNLQRNGISIGFLPAFGERISPNDPKSINARLPVPMAIMGDYVDLASWDDQLTRIDFHMGWFSSIEGNPVWELALMPNEGLEMVTQDIADKIGKKMRWINEQGIIVWLRFAHEMNGDWYKWGQQPELFLEKWKLVFEAVKAQTDNTYMLWAPNSRFAEVNEPHGGYNLYWPGPQYVDIVGLSFYHYGGHGRTNVLPPTQHAISVLKNFSDLFSTPFNIPVVLAETAASYTRSIESGQPAWGGASEYDIKYQWIQQLLSKEMTEAVPNLRAIAWLQVSMI</sequence>
<proteinExistence type="inferred from homology"/>
<name>A0A9P6T8J0_9BASI</name>
<feature type="active site" description="Nucleophile" evidence="4">
    <location>
        <position position="275"/>
    </location>
</feature>
<dbReference type="GO" id="GO:0006080">
    <property type="term" value="P:substituted mannan metabolic process"/>
    <property type="evidence" value="ECO:0007669"/>
    <property type="project" value="InterPro"/>
</dbReference>
<dbReference type="GO" id="GO:0016985">
    <property type="term" value="F:mannan endo-1,4-beta-mannosidase activity"/>
    <property type="evidence" value="ECO:0007669"/>
    <property type="project" value="InterPro"/>
</dbReference>
<dbReference type="PROSITE" id="PS51764">
    <property type="entry name" value="GH26"/>
    <property type="match status" value="1"/>
</dbReference>
<evidence type="ECO:0000259" key="5">
    <source>
        <dbReference type="PROSITE" id="PS51764"/>
    </source>
</evidence>
<comment type="caution">
    <text evidence="6">The sequence shown here is derived from an EMBL/GenBank/DDBJ whole genome shotgun (WGS) entry which is preliminary data.</text>
</comment>
<evidence type="ECO:0000313" key="7">
    <source>
        <dbReference type="Proteomes" id="UP000886653"/>
    </source>
</evidence>
<evidence type="ECO:0000256" key="2">
    <source>
        <dbReference type="ARBA" id="ARBA00022801"/>
    </source>
</evidence>
<dbReference type="InterPro" id="IPR017853">
    <property type="entry name" value="GH"/>
</dbReference>
<dbReference type="InterPro" id="IPR000805">
    <property type="entry name" value="Glyco_hydro_26"/>
</dbReference>
<dbReference type="Proteomes" id="UP000886653">
    <property type="component" value="Unassembled WGS sequence"/>
</dbReference>
<gene>
    <name evidence="6" type="ORF">CROQUDRAFT_673444</name>
</gene>
<evidence type="ECO:0000313" key="6">
    <source>
        <dbReference type="EMBL" id="KAG0142614.1"/>
    </source>
</evidence>
<evidence type="ECO:0000256" key="4">
    <source>
        <dbReference type="PROSITE-ProRule" id="PRU01100"/>
    </source>
</evidence>
<keyword evidence="7" id="KW-1185">Reference proteome</keyword>
<dbReference type="EMBL" id="MU167343">
    <property type="protein sequence ID" value="KAG0142614.1"/>
    <property type="molecule type" value="Genomic_DNA"/>
</dbReference>
<protein>
    <recommendedName>
        <fullName evidence="5">GH26 domain-containing protein</fullName>
    </recommendedName>
</protein>
<dbReference type="AlphaFoldDB" id="A0A9P6T8J0"/>
<accession>A0A9P6T8J0</accession>
<evidence type="ECO:0000256" key="3">
    <source>
        <dbReference type="ARBA" id="ARBA00023295"/>
    </source>
</evidence>
<feature type="domain" description="GH26" evidence="5">
    <location>
        <begin position="37"/>
        <end position="330"/>
    </location>
</feature>
<dbReference type="Gene3D" id="3.20.20.80">
    <property type="entry name" value="Glycosidases"/>
    <property type="match status" value="1"/>
</dbReference>
<comment type="similarity">
    <text evidence="1 4">Belongs to the glycosyl hydrolase 26 family.</text>
</comment>
<dbReference type="Pfam" id="PF02156">
    <property type="entry name" value="Glyco_hydro_26"/>
    <property type="match status" value="1"/>
</dbReference>
<dbReference type="SUPFAM" id="SSF51445">
    <property type="entry name" value="(Trans)glycosidases"/>
    <property type="match status" value="1"/>
</dbReference>
<dbReference type="InterPro" id="IPR022790">
    <property type="entry name" value="GH26_dom"/>
</dbReference>
<dbReference type="PANTHER" id="PTHR40079:SF6">
    <property type="entry name" value="GH26 DOMAIN-CONTAINING PROTEIN"/>
    <property type="match status" value="1"/>
</dbReference>
<keyword evidence="3 4" id="KW-0326">Glycosidase</keyword>